<evidence type="ECO:0000256" key="3">
    <source>
        <dbReference type="SAM" id="SignalP"/>
    </source>
</evidence>
<feature type="chain" id="PRO_5017736934" evidence="3">
    <location>
        <begin position="30"/>
        <end position="288"/>
    </location>
</feature>
<feature type="transmembrane region" description="Helical" evidence="2">
    <location>
        <begin position="261"/>
        <end position="280"/>
    </location>
</feature>
<dbReference type="RefSeq" id="WP_117526855.1">
    <property type="nucleotide sequence ID" value="NZ_JAQCXC010000010.1"/>
</dbReference>
<dbReference type="AlphaFoldDB" id="A0A3E2UMF7"/>
<keyword evidence="2" id="KW-1133">Transmembrane helix</keyword>
<accession>A0A3E2UMF7</accession>
<feature type="region of interest" description="Disordered" evidence="1">
    <location>
        <begin position="173"/>
        <end position="256"/>
    </location>
</feature>
<evidence type="ECO:0000313" key="4">
    <source>
        <dbReference type="EMBL" id="RGB97742.1"/>
    </source>
</evidence>
<evidence type="ECO:0000256" key="1">
    <source>
        <dbReference type="SAM" id="MobiDB-lite"/>
    </source>
</evidence>
<reference evidence="4 5" key="1">
    <citation type="submission" date="2018-08" db="EMBL/GenBank/DDBJ databases">
        <title>A genome reference for cultivated species of the human gut microbiota.</title>
        <authorList>
            <person name="Zou Y."/>
            <person name="Xue W."/>
            <person name="Luo G."/>
        </authorList>
    </citation>
    <scope>NUCLEOTIDE SEQUENCE [LARGE SCALE GENOMIC DNA]</scope>
    <source>
        <strain evidence="4 5">AF29-11BH</strain>
    </source>
</reference>
<gene>
    <name evidence="4" type="ORF">DWZ04_07820</name>
</gene>
<feature type="signal peptide" evidence="3">
    <location>
        <begin position="1"/>
        <end position="29"/>
    </location>
</feature>
<keyword evidence="3" id="KW-0732">Signal</keyword>
<dbReference type="EMBL" id="QVEW01000007">
    <property type="protein sequence ID" value="RGB97742.1"/>
    <property type="molecule type" value="Genomic_DNA"/>
</dbReference>
<organism evidence="4 5">
    <name type="scientific">Faecalibacterium prausnitzii</name>
    <dbReference type="NCBI Taxonomy" id="853"/>
    <lineage>
        <taxon>Bacteria</taxon>
        <taxon>Bacillati</taxon>
        <taxon>Bacillota</taxon>
        <taxon>Clostridia</taxon>
        <taxon>Eubacteriales</taxon>
        <taxon>Oscillospiraceae</taxon>
        <taxon>Faecalibacterium</taxon>
    </lineage>
</organism>
<proteinExistence type="predicted"/>
<keyword evidence="2" id="KW-0812">Transmembrane</keyword>
<sequence>MKSIDLRHRLAAVLLAMCLVVCCALPAFATSANIVLGRLGSLHVRLYDTHNDVPLRGGELTLYQVASVKRTNGNLYFDYTGDFTGCGVVLGDLSDSTLADQLVKYLPAVPAIAAQQDVNEEGYANITKLPQGLYLVVQTEASHGYEAIKPFLVSIPLPDGDNWIYDVDATPKVGATIPETPDTPDTPDVPDTPPDTPDTPDTPDLPEQPDTPDTPVSPGTPDNPVSPGNPDNPVSPGNPDKPVSPSNPDKPVLPQTGQLNWPVPVLACSGVLLFAAGWVLNRQGKKEN</sequence>
<dbReference type="Proteomes" id="UP000260783">
    <property type="component" value="Unassembled WGS sequence"/>
</dbReference>
<dbReference type="InterPro" id="IPR013783">
    <property type="entry name" value="Ig-like_fold"/>
</dbReference>
<evidence type="ECO:0000313" key="5">
    <source>
        <dbReference type="Proteomes" id="UP000260783"/>
    </source>
</evidence>
<dbReference type="Gene3D" id="2.60.40.10">
    <property type="entry name" value="Immunoglobulins"/>
    <property type="match status" value="1"/>
</dbReference>
<keyword evidence="2" id="KW-0472">Membrane</keyword>
<name>A0A3E2UMF7_9FIRM</name>
<protein>
    <submittedName>
        <fullName evidence="4">Peptidase</fullName>
    </submittedName>
</protein>
<comment type="caution">
    <text evidence="4">The sequence shown here is derived from an EMBL/GenBank/DDBJ whole genome shotgun (WGS) entry which is preliminary data.</text>
</comment>
<evidence type="ECO:0000256" key="2">
    <source>
        <dbReference type="SAM" id="Phobius"/>
    </source>
</evidence>